<gene>
    <name evidence="1" type="ORF">NDU88_002649</name>
</gene>
<comment type="caution">
    <text evidence="1">The sequence shown here is derived from an EMBL/GenBank/DDBJ whole genome shotgun (WGS) entry which is preliminary data.</text>
</comment>
<sequence>MTSTKHKQDGIIKELLQSSTTKHKEDGVKVPKLQSNECLDRSNNLSSLNELIKTFMAQKLEGLMAEISLVRMDLKPSLSDVHKDIDDLSQREYSLKSAQDERCLDLKAYSTFLIDLQDQVIQMQEKQEDLEKRSLCFNLRVKGIPPGTEGEHRRNTFKTLRTCC</sequence>
<protein>
    <submittedName>
        <fullName evidence="1">Uncharacterized protein</fullName>
    </submittedName>
</protein>
<reference evidence="1" key="1">
    <citation type="journal article" date="2022" name="bioRxiv">
        <title>Sequencing and chromosome-scale assembly of the giantPleurodeles waltlgenome.</title>
        <authorList>
            <person name="Brown T."/>
            <person name="Elewa A."/>
            <person name="Iarovenko S."/>
            <person name="Subramanian E."/>
            <person name="Araus A.J."/>
            <person name="Petzold A."/>
            <person name="Susuki M."/>
            <person name="Suzuki K.-i.T."/>
            <person name="Hayashi T."/>
            <person name="Toyoda A."/>
            <person name="Oliveira C."/>
            <person name="Osipova E."/>
            <person name="Leigh N.D."/>
            <person name="Simon A."/>
            <person name="Yun M.H."/>
        </authorList>
    </citation>
    <scope>NUCLEOTIDE SEQUENCE</scope>
    <source>
        <strain evidence="1">20211129_DDA</strain>
        <tissue evidence="1">Liver</tissue>
    </source>
</reference>
<proteinExistence type="predicted"/>
<evidence type="ECO:0000313" key="2">
    <source>
        <dbReference type="Proteomes" id="UP001066276"/>
    </source>
</evidence>
<organism evidence="1 2">
    <name type="scientific">Pleurodeles waltl</name>
    <name type="common">Iberian ribbed newt</name>
    <dbReference type="NCBI Taxonomy" id="8319"/>
    <lineage>
        <taxon>Eukaryota</taxon>
        <taxon>Metazoa</taxon>
        <taxon>Chordata</taxon>
        <taxon>Craniata</taxon>
        <taxon>Vertebrata</taxon>
        <taxon>Euteleostomi</taxon>
        <taxon>Amphibia</taxon>
        <taxon>Batrachia</taxon>
        <taxon>Caudata</taxon>
        <taxon>Salamandroidea</taxon>
        <taxon>Salamandridae</taxon>
        <taxon>Pleurodelinae</taxon>
        <taxon>Pleurodeles</taxon>
    </lineage>
</organism>
<name>A0AAV7LEC5_PLEWA</name>
<dbReference type="EMBL" id="JANPWB010000015">
    <property type="protein sequence ID" value="KAJ1089498.1"/>
    <property type="molecule type" value="Genomic_DNA"/>
</dbReference>
<evidence type="ECO:0000313" key="1">
    <source>
        <dbReference type="EMBL" id="KAJ1089498.1"/>
    </source>
</evidence>
<dbReference type="Proteomes" id="UP001066276">
    <property type="component" value="Chromosome 11"/>
</dbReference>
<keyword evidence="2" id="KW-1185">Reference proteome</keyword>
<dbReference type="AlphaFoldDB" id="A0AAV7LEC5"/>
<accession>A0AAV7LEC5</accession>